<keyword evidence="2" id="KW-1185">Reference proteome</keyword>
<sequence length="694" mass="78091">MNQPHPIQHRAAILELPTELIEFIIRSGRLSQKDVLQLAVTCKVLHGVLLPILLSQVGIEAESASLHLCQYKSNATASSLQNFRNPNAIQGTPSPDSLSLVKLAFWIKSIPKLKCTIHGGGFPAIIEQINRLEEMMGRFASLDEVEIVFGQADPGVVGWSATVDKDIMVWVNSFCALLRRVVEKEAKRFAVREGMVMCRVDYIPLPGDTSRPALRDVGSKTSLRVVELSRKATNSTGNLKEVKKKKYRLWKMIVAPLRAYFSLKFGRSKHEPIALDATGGGSSTSPAPTSAPPETPRPRKSNRDIRQLPYLGLRRELGQFHERRHPNLISLVPKYCGRIPRTQLETLEIASEILVTPPFSHWTLDLIKASPHLTTLILSNLALTVDSSQAWLSRLVDSLSASGCILTSLSLLGCWSIRFEDLLRFIGRFEDLEELVMDKSCDPVDRTAFKTSSRSYYPVLRKLKKVQTTPGFLGYLLRLETLDPKRSSRDANRLSDVAQEDPFPDLEELRIWFIVSPGLPLDGDDANLHRILSYATKSTRPKPCHTIGFIFDDRIGWFPSFQIQDDSKDGLKKFECVTDLVIPFQYMGYEILTRTGRSSGSPGSFLREPPLVAFYARRLESRSEGLRDKTFGFFNSFEGVRRVKVVETPIMNGGRVEVKMPTQKEIRILVDDVKAKCQRVERVEIRDVVYETAG</sequence>
<dbReference type="Proteomes" id="UP000308600">
    <property type="component" value="Unassembled WGS sequence"/>
</dbReference>
<name>A0ACD3AHS7_9AGAR</name>
<evidence type="ECO:0000313" key="1">
    <source>
        <dbReference type="EMBL" id="TFK65438.1"/>
    </source>
</evidence>
<gene>
    <name evidence="1" type="ORF">BDN72DRAFT_845606</name>
</gene>
<organism evidence="1 2">
    <name type="scientific">Pluteus cervinus</name>
    <dbReference type="NCBI Taxonomy" id="181527"/>
    <lineage>
        <taxon>Eukaryota</taxon>
        <taxon>Fungi</taxon>
        <taxon>Dikarya</taxon>
        <taxon>Basidiomycota</taxon>
        <taxon>Agaricomycotina</taxon>
        <taxon>Agaricomycetes</taxon>
        <taxon>Agaricomycetidae</taxon>
        <taxon>Agaricales</taxon>
        <taxon>Pluteineae</taxon>
        <taxon>Pluteaceae</taxon>
        <taxon>Pluteus</taxon>
    </lineage>
</organism>
<dbReference type="EMBL" id="ML208437">
    <property type="protein sequence ID" value="TFK65438.1"/>
    <property type="molecule type" value="Genomic_DNA"/>
</dbReference>
<evidence type="ECO:0000313" key="2">
    <source>
        <dbReference type="Proteomes" id="UP000308600"/>
    </source>
</evidence>
<proteinExistence type="predicted"/>
<accession>A0ACD3AHS7</accession>
<protein>
    <submittedName>
        <fullName evidence="1">Uncharacterized protein</fullName>
    </submittedName>
</protein>
<reference evidence="1 2" key="1">
    <citation type="journal article" date="2019" name="Nat. Ecol. Evol.">
        <title>Megaphylogeny resolves global patterns of mushroom evolution.</title>
        <authorList>
            <person name="Varga T."/>
            <person name="Krizsan K."/>
            <person name="Foldi C."/>
            <person name="Dima B."/>
            <person name="Sanchez-Garcia M."/>
            <person name="Sanchez-Ramirez S."/>
            <person name="Szollosi G.J."/>
            <person name="Szarkandi J.G."/>
            <person name="Papp V."/>
            <person name="Albert L."/>
            <person name="Andreopoulos W."/>
            <person name="Angelini C."/>
            <person name="Antonin V."/>
            <person name="Barry K.W."/>
            <person name="Bougher N.L."/>
            <person name="Buchanan P."/>
            <person name="Buyck B."/>
            <person name="Bense V."/>
            <person name="Catcheside P."/>
            <person name="Chovatia M."/>
            <person name="Cooper J."/>
            <person name="Damon W."/>
            <person name="Desjardin D."/>
            <person name="Finy P."/>
            <person name="Geml J."/>
            <person name="Haridas S."/>
            <person name="Hughes K."/>
            <person name="Justo A."/>
            <person name="Karasinski D."/>
            <person name="Kautmanova I."/>
            <person name="Kiss B."/>
            <person name="Kocsube S."/>
            <person name="Kotiranta H."/>
            <person name="LaButti K.M."/>
            <person name="Lechner B.E."/>
            <person name="Liimatainen K."/>
            <person name="Lipzen A."/>
            <person name="Lukacs Z."/>
            <person name="Mihaltcheva S."/>
            <person name="Morgado L.N."/>
            <person name="Niskanen T."/>
            <person name="Noordeloos M.E."/>
            <person name="Ohm R.A."/>
            <person name="Ortiz-Santana B."/>
            <person name="Ovrebo C."/>
            <person name="Racz N."/>
            <person name="Riley R."/>
            <person name="Savchenko A."/>
            <person name="Shiryaev A."/>
            <person name="Soop K."/>
            <person name="Spirin V."/>
            <person name="Szebenyi C."/>
            <person name="Tomsovsky M."/>
            <person name="Tulloss R.E."/>
            <person name="Uehling J."/>
            <person name="Grigoriev I.V."/>
            <person name="Vagvolgyi C."/>
            <person name="Papp T."/>
            <person name="Martin F.M."/>
            <person name="Miettinen O."/>
            <person name="Hibbett D.S."/>
            <person name="Nagy L.G."/>
        </authorList>
    </citation>
    <scope>NUCLEOTIDE SEQUENCE [LARGE SCALE GENOMIC DNA]</scope>
    <source>
        <strain evidence="1 2">NL-1719</strain>
    </source>
</reference>